<dbReference type="Proteomes" id="UP001229421">
    <property type="component" value="Unassembled WGS sequence"/>
</dbReference>
<keyword evidence="2" id="KW-1185">Reference proteome</keyword>
<name>A0AAD8L4Y1_TARER</name>
<protein>
    <submittedName>
        <fullName evidence="1">Uncharacterized protein</fullName>
    </submittedName>
</protein>
<organism evidence="1 2">
    <name type="scientific">Tagetes erecta</name>
    <name type="common">African marigold</name>
    <dbReference type="NCBI Taxonomy" id="13708"/>
    <lineage>
        <taxon>Eukaryota</taxon>
        <taxon>Viridiplantae</taxon>
        <taxon>Streptophyta</taxon>
        <taxon>Embryophyta</taxon>
        <taxon>Tracheophyta</taxon>
        <taxon>Spermatophyta</taxon>
        <taxon>Magnoliopsida</taxon>
        <taxon>eudicotyledons</taxon>
        <taxon>Gunneridae</taxon>
        <taxon>Pentapetalae</taxon>
        <taxon>asterids</taxon>
        <taxon>campanulids</taxon>
        <taxon>Asterales</taxon>
        <taxon>Asteraceae</taxon>
        <taxon>Asteroideae</taxon>
        <taxon>Heliantheae alliance</taxon>
        <taxon>Tageteae</taxon>
        <taxon>Tagetes</taxon>
    </lineage>
</organism>
<reference evidence="1" key="1">
    <citation type="journal article" date="2023" name="bioRxiv">
        <title>Improved chromosome-level genome assembly for marigold (Tagetes erecta).</title>
        <authorList>
            <person name="Jiang F."/>
            <person name="Yuan L."/>
            <person name="Wang S."/>
            <person name="Wang H."/>
            <person name="Xu D."/>
            <person name="Wang A."/>
            <person name="Fan W."/>
        </authorList>
    </citation>
    <scope>NUCLEOTIDE SEQUENCE</scope>
    <source>
        <strain evidence="1">WSJ</strain>
        <tissue evidence="1">Leaf</tissue>
    </source>
</reference>
<accession>A0AAD8L4Y1</accession>
<gene>
    <name evidence="1" type="ORF">QVD17_07792</name>
</gene>
<dbReference type="AlphaFoldDB" id="A0AAD8L4Y1"/>
<evidence type="ECO:0000313" key="1">
    <source>
        <dbReference type="EMBL" id="KAK1431335.1"/>
    </source>
</evidence>
<sequence length="126" mass="15021">MIYCCKMENKNIYKHYQISMDHHLLISFNHKEADHGGNQREDGLRKTKIFRSVVWVRMERENRRLTRTLSSGGKSLSSCLLCVLLGKYDHIKFYLIRFSLLIVVKKPVSFNKYTNLFHYYKLGTEQ</sequence>
<dbReference type="EMBL" id="JAUHHV010000002">
    <property type="protein sequence ID" value="KAK1431335.1"/>
    <property type="molecule type" value="Genomic_DNA"/>
</dbReference>
<proteinExistence type="predicted"/>
<comment type="caution">
    <text evidence="1">The sequence shown here is derived from an EMBL/GenBank/DDBJ whole genome shotgun (WGS) entry which is preliminary data.</text>
</comment>
<evidence type="ECO:0000313" key="2">
    <source>
        <dbReference type="Proteomes" id="UP001229421"/>
    </source>
</evidence>